<evidence type="ECO:0000256" key="5">
    <source>
        <dbReference type="ARBA" id="ARBA00022984"/>
    </source>
</evidence>
<dbReference type="EMBL" id="AP014704">
    <property type="protein sequence ID" value="BAQ43543.1"/>
    <property type="molecule type" value="Genomic_DNA"/>
</dbReference>
<evidence type="ECO:0000256" key="1">
    <source>
        <dbReference type="ARBA" id="ARBA00004752"/>
    </source>
</evidence>
<dbReference type="CDD" id="cd16913">
    <property type="entry name" value="YkuD_like"/>
    <property type="match status" value="1"/>
</dbReference>
<keyword evidence="3" id="KW-0808">Transferase</keyword>
<dbReference type="GO" id="GO:0071555">
    <property type="term" value="P:cell wall organization"/>
    <property type="evidence" value="ECO:0007669"/>
    <property type="project" value="UniProtKB-UniRule"/>
</dbReference>
<dbReference type="PANTHER" id="PTHR30582:SF2">
    <property type="entry name" value="L,D-TRANSPEPTIDASE YCIB-RELATED"/>
    <property type="match status" value="1"/>
</dbReference>
<dbReference type="InterPro" id="IPR050979">
    <property type="entry name" value="LD-transpeptidase"/>
</dbReference>
<dbReference type="GO" id="GO:0005576">
    <property type="term" value="C:extracellular region"/>
    <property type="evidence" value="ECO:0007669"/>
    <property type="project" value="TreeGrafter"/>
</dbReference>
<dbReference type="STRING" id="270351.Maq22A_c00125"/>
<dbReference type="InterPro" id="IPR005490">
    <property type="entry name" value="LD_TPept_cat_dom"/>
</dbReference>
<dbReference type="AlphaFoldDB" id="A0A0C6F5C9"/>
<name>A0A0C6F5C9_9HYPH</name>
<evidence type="ECO:0000256" key="6">
    <source>
        <dbReference type="ARBA" id="ARBA00023316"/>
    </source>
</evidence>
<keyword evidence="6 7" id="KW-0961">Cell wall biogenesis/degradation</keyword>
<reference evidence="11" key="2">
    <citation type="submission" date="2015-01" db="EMBL/GenBank/DDBJ databases">
        <title>Complete genome sequence of Methylobacterium aquaticum strain 22A.</title>
        <authorList>
            <person name="Tani A."/>
            <person name="Ogura Y."/>
            <person name="Hayashi T."/>
        </authorList>
    </citation>
    <scope>NUCLEOTIDE SEQUENCE [LARGE SCALE GENOMIC DNA]</scope>
    <source>
        <strain evidence="11">MA-22A</strain>
    </source>
</reference>
<keyword evidence="5 7" id="KW-0573">Peptidoglycan synthesis</keyword>
<evidence type="ECO:0000313" key="11">
    <source>
        <dbReference type="Proteomes" id="UP000061432"/>
    </source>
</evidence>
<evidence type="ECO:0000256" key="4">
    <source>
        <dbReference type="ARBA" id="ARBA00022960"/>
    </source>
</evidence>
<dbReference type="PANTHER" id="PTHR30582">
    <property type="entry name" value="L,D-TRANSPEPTIDASE"/>
    <property type="match status" value="1"/>
</dbReference>
<dbReference type="PATRIC" id="fig|270351.10.peg.21"/>
<protein>
    <submittedName>
        <fullName evidence="10">Uncharacterized protein conserved in bacteria</fullName>
    </submittedName>
</protein>
<dbReference type="RefSeq" id="WP_063919980.1">
    <property type="nucleotide sequence ID" value="NZ_AP014704.1"/>
</dbReference>
<dbReference type="GO" id="GO:0018104">
    <property type="term" value="P:peptidoglycan-protein cross-linking"/>
    <property type="evidence" value="ECO:0007669"/>
    <property type="project" value="TreeGrafter"/>
</dbReference>
<organism evidence="10 11">
    <name type="scientific">Methylobacterium aquaticum</name>
    <dbReference type="NCBI Taxonomy" id="270351"/>
    <lineage>
        <taxon>Bacteria</taxon>
        <taxon>Pseudomonadati</taxon>
        <taxon>Pseudomonadota</taxon>
        <taxon>Alphaproteobacteria</taxon>
        <taxon>Hyphomicrobiales</taxon>
        <taxon>Methylobacteriaceae</taxon>
        <taxon>Methylobacterium</taxon>
    </lineage>
</organism>
<evidence type="ECO:0000256" key="7">
    <source>
        <dbReference type="PROSITE-ProRule" id="PRU01373"/>
    </source>
</evidence>
<dbReference type="GO" id="GO:0071972">
    <property type="term" value="F:peptidoglycan L,D-transpeptidase activity"/>
    <property type="evidence" value="ECO:0007669"/>
    <property type="project" value="TreeGrafter"/>
</dbReference>
<dbReference type="Proteomes" id="UP000061432">
    <property type="component" value="Chromosome"/>
</dbReference>
<feature type="active site" description="Proton donor/acceptor" evidence="7">
    <location>
        <position position="98"/>
    </location>
</feature>
<dbReference type="KEGG" id="maqu:Maq22A_c00125"/>
<evidence type="ECO:0000256" key="3">
    <source>
        <dbReference type="ARBA" id="ARBA00022679"/>
    </source>
</evidence>
<evidence type="ECO:0000256" key="2">
    <source>
        <dbReference type="ARBA" id="ARBA00005992"/>
    </source>
</evidence>
<dbReference type="SUPFAM" id="SSF141523">
    <property type="entry name" value="L,D-transpeptidase catalytic domain-like"/>
    <property type="match status" value="1"/>
</dbReference>
<dbReference type="GO" id="GO:0016740">
    <property type="term" value="F:transferase activity"/>
    <property type="evidence" value="ECO:0007669"/>
    <property type="project" value="UniProtKB-KW"/>
</dbReference>
<evidence type="ECO:0000313" key="10">
    <source>
        <dbReference type="EMBL" id="BAQ43543.1"/>
    </source>
</evidence>
<reference evidence="10 11" key="1">
    <citation type="journal article" date="2015" name="Genome Announc.">
        <title>Complete Genome Sequence of Methylobacterium aquaticum Strain 22A, Isolated from Racomitrium japonicum Moss.</title>
        <authorList>
            <person name="Tani A."/>
            <person name="Ogura Y."/>
            <person name="Hayashi T."/>
            <person name="Kimbara K."/>
        </authorList>
    </citation>
    <scope>NUCLEOTIDE SEQUENCE [LARGE SCALE GENOMIC DNA]</scope>
    <source>
        <strain evidence="10 11">MA-22A</strain>
    </source>
</reference>
<dbReference type="OrthoDB" id="463216at2"/>
<dbReference type="UniPathway" id="UPA00219"/>
<feature type="chain" id="PRO_5002189055" evidence="8">
    <location>
        <begin position="25"/>
        <end position="224"/>
    </location>
</feature>
<feature type="signal peptide" evidence="8">
    <location>
        <begin position="1"/>
        <end position="24"/>
    </location>
</feature>
<proteinExistence type="inferred from homology"/>
<evidence type="ECO:0000256" key="8">
    <source>
        <dbReference type="SAM" id="SignalP"/>
    </source>
</evidence>
<dbReference type="GO" id="GO:0008360">
    <property type="term" value="P:regulation of cell shape"/>
    <property type="evidence" value="ECO:0007669"/>
    <property type="project" value="UniProtKB-UniRule"/>
</dbReference>
<feature type="active site" description="Nucleophile" evidence="7">
    <location>
        <position position="114"/>
    </location>
</feature>
<feature type="domain" description="L,D-TPase catalytic" evidence="9">
    <location>
        <begin position="26"/>
        <end position="142"/>
    </location>
</feature>
<dbReference type="Gene3D" id="2.40.440.10">
    <property type="entry name" value="L,D-transpeptidase catalytic domain-like"/>
    <property type="match status" value="1"/>
</dbReference>
<gene>
    <name evidence="10" type="primary">erfK</name>
    <name evidence="10" type="ORF">Maq22A_c00125</name>
</gene>
<dbReference type="InterPro" id="IPR038063">
    <property type="entry name" value="Transpep_catalytic_dom"/>
</dbReference>
<comment type="pathway">
    <text evidence="1 7">Cell wall biogenesis; peptidoglycan biosynthesis.</text>
</comment>
<accession>A0A0C6F5C9</accession>
<evidence type="ECO:0000259" key="9">
    <source>
        <dbReference type="PROSITE" id="PS52029"/>
    </source>
</evidence>
<comment type="similarity">
    <text evidence="2">Belongs to the YkuD family.</text>
</comment>
<keyword evidence="4 7" id="KW-0133">Cell shape</keyword>
<sequence>MRAACLAVTLCVAGATLGAGEARAGILIAVDKATQRMTVTRDGRALYDWPVSTGMAGYNTPRGTFSPSRMAADYRSREWDDAPMPHAIFFTGRGHAIHGSGHTGRLGTPASHGCVRLAPGKAATLFALVKAEGMGNTRVVIGGDETALAGRASPRREARRDRLERDGFAQDGLYAQNGLYADAPVARPRRGRSADPWGDASWQPAGGAYPPAYGGTYYTVVPGY</sequence>
<dbReference type="Pfam" id="PF03734">
    <property type="entry name" value="YkuD"/>
    <property type="match status" value="1"/>
</dbReference>
<dbReference type="PROSITE" id="PS52029">
    <property type="entry name" value="LD_TPASE"/>
    <property type="match status" value="1"/>
</dbReference>
<keyword evidence="8" id="KW-0732">Signal</keyword>